<dbReference type="SUPFAM" id="SSF81901">
    <property type="entry name" value="HCP-like"/>
    <property type="match status" value="1"/>
</dbReference>
<dbReference type="Pfam" id="PF13041">
    <property type="entry name" value="PPR_2"/>
    <property type="match status" value="3"/>
</dbReference>
<proteinExistence type="inferred from homology"/>
<gene>
    <name evidence="4" type="ORF">Cgig2_016111</name>
</gene>
<feature type="repeat" description="PPR" evidence="3">
    <location>
        <begin position="323"/>
        <end position="357"/>
    </location>
</feature>
<evidence type="ECO:0000256" key="1">
    <source>
        <dbReference type="ARBA" id="ARBA00007626"/>
    </source>
</evidence>
<evidence type="ECO:0000256" key="2">
    <source>
        <dbReference type="ARBA" id="ARBA00022737"/>
    </source>
</evidence>
<comment type="similarity">
    <text evidence="1">Belongs to the PPR family. P subfamily.</text>
</comment>
<dbReference type="Proteomes" id="UP001153076">
    <property type="component" value="Unassembled WGS sequence"/>
</dbReference>
<evidence type="ECO:0000256" key="3">
    <source>
        <dbReference type="PROSITE-ProRule" id="PRU00708"/>
    </source>
</evidence>
<feature type="repeat" description="PPR" evidence="3">
    <location>
        <begin position="358"/>
        <end position="392"/>
    </location>
</feature>
<reference evidence="4" key="1">
    <citation type="submission" date="2022-04" db="EMBL/GenBank/DDBJ databases">
        <title>Carnegiea gigantea Genome sequencing and assembly v2.</title>
        <authorList>
            <person name="Copetti D."/>
            <person name="Sanderson M.J."/>
            <person name="Burquez A."/>
            <person name="Wojciechowski M.F."/>
        </authorList>
    </citation>
    <scope>NUCLEOTIDE SEQUENCE</scope>
    <source>
        <strain evidence="4">SGP5-SGP5p</strain>
        <tissue evidence="4">Aerial part</tissue>
    </source>
</reference>
<sequence>MWRSIASRSCITRHLGRKLHSFQNPPSTSQVLHNTLNSSSCTSFFTNPRRLLHQNQRFFSHSSMSEFETEAHDATSSSEELELESGGGFSDETHISIDQELDGVNEGPVSGIDVGKLEVVLSLLQSSVDESLESRLDSMDLGLNEEFVVRVLQTPLVHGEHLIRFFKWALDKKEFSVTSSVLGSLASAICNNPKRKDAYALWDLVKGIYEKEKGVVDAETLNQLISAFAKMGKRKAAFEVFGKFEELGCVPNADTYYLTIEALCKRSFYEWAMLACQKMLDEGMLPESEKVGKIISLFCKEKKDNEGAKSLLLEMIEKGPPPGNAIFNSVINCLSKSRDLEDAKEMLKLMESRGLKPDVDSYNVIMSGYAKGGSMEQACKLLWEAKQKHQKLCPVTFHTLIRGYCKLGEFDEALKLLSEVKDYGVEANVDEYNKLIQTLCLKALDWETSEKLLEEMKVKGLHLPGITRGLIRAVKELEQEAVTS</sequence>
<evidence type="ECO:0000313" key="5">
    <source>
        <dbReference type="Proteomes" id="UP001153076"/>
    </source>
</evidence>
<keyword evidence="5" id="KW-1185">Reference proteome</keyword>
<dbReference type="AlphaFoldDB" id="A0A9Q1KLR0"/>
<dbReference type="EMBL" id="JAKOGI010000048">
    <property type="protein sequence ID" value="KAJ8446801.1"/>
    <property type="molecule type" value="Genomic_DNA"/>
</dbReference>
<dbReference type="InterPro" id="IPR050667">
    <property type="entry name" value="PPR-containing_protein"/>
</dbReference>
<dbReference type="PANTHER" id="PTHR47939">
    <property type="entry name" value="MEMBRANE-ASSOCIATED SALT-INDUCIBLE PROTEIN-LIKE"/>
    <property type="match status" value="1"/>
</dbReference>
<dbReference type="Gene3D" id="1.25.40.10">
    <property type="entry name" value="Tetratricopeptide repeat domain"/>
    <property type="match status" value="2"/>
</dbReference>
<feature type="repeat" description="PPR" evidence="3">
    <location>
        <begin position="393"/>
        <end position="427"/>
    </location>
</feature>
<dbReference type="PANTHER" id="PTHR47939:SF10">
    <property type="entry name" value="PENTACOTRIPEPTIDE-REPEAT REGION OF PRORP DOMAIN-CONTAINING PROTEIN"/>
    <property type="match status" value="1"/>
</dbReference>
<feature type="repeat" description="PPR" evidence="3">
    <location>
        <begin position="428"/>
        <end position="463"/>
    </location>
</feature>
<protein>
    <recommendedName>
        <fullName evidence="6">Pentatricopeptide repeat-containing protein</fullName>
    </recommendedName>
</protein>
<feature type="repeat" description="PPR" evidence="3">
    <location>
        <begin position="217"/>
        <end position="251"/>
    </location>
</feature>
<evidence type="ECO:0000313" key="4">
    <source>
        <dbReference type="EMBL" id="KAJ8446801.1"/>
    </source>
</evidence>
<keyword evidence="2" id="KW-0677">Repeat</keyword>
<dbReference type="PROSITE" id="PS51375">
    <property type="entry name" value="PPR"/>
    <property type="match status" value="5"/>
</dbReference>
<name>A0A9Q1KLR0_9CARY</name>
<dbReference type="InterPro" id="IPR002885">
    <property type="entry name" value="PPR_rpt"/>
</dbReference>
<accession>A0A9Q1KLR0</accession>
<dbReference type="OrthoDB" id="185373at2759"/>
<dbReference type="InterPro" id="IPR011990">
    <property type="entry name" value="TPR-like_helical_dom_sf"/>
</dbReference>
<dbReference type="NCBIfam" id="TIGR00756">
    <property type="entry name" value="PPR"/>
    <property type="match status" value="4"/>
</dbReference>
<comment type="caution">
    <text evidence="4">The sequence shown here is derived from an EMBL/GenBank/DDBJ whole genome shotgun (WGS) entry which is preliminary data.</text>
</comment>
<evidence type="ECO:0008006" key="6">
    <source>
        <dbReference type="Google" id="ProtNLM"/>
    </source>
</evidence>
<organism evidence="4 5">
    <name type="scientific">Carnegiea gigantea</name>
    <dbReference type="NCBI Taxonomy" id="171969"/>
    <lineage>
        <taxon>Eukaryota</taxon>
        <taxon>Viridiplantae</taxon>
        <taxon>Streptophyta</taxon>
        <taxon>Embryophyta</taxon>
        <taxon>Tracheophyta</taxon>
        <taxon>Spermatophyta</taxon>
        <taxon>Magnoliopsida</taxon>
        <taxon>eudicotyledons</taxon>
        <taxon>Gunneridae</taxon>
        <taxon>Pentapetalae</taxon>
        <taxon>Caryophyllales</taxon>
        <taxon>Cactineae</taxon>
        <taxon>Cactaceae</taxon>
        <taxon>Cactoideae</taxon>
        <taxon>Echinocereeae</taxon>
        <taxon>Carnegiea</taxon>
    </lineage>
</organism>